<accession>A0A1I2Q533</accession>
<sequence>MNGFKRSNGKFLVDTENVDFIIENIRAKVDDRSFAIPMERKKVTRIIYRMPYLKENESRWLRILIGDVDCHNKTGVTITYKVKNTTEGKEVKTPILKVEEFDQAVDFFEALGFQRTSTQENIRTKLYVTFENVKYMIRFDIWPLLDEVTFVTVEEVTPTDPRTKEAFIKLLNISKYDIYNGTIVDVDTTYKERLGFRASDISQLCFGLDIEEQYQESKELIEDGENPNLFYMWLSNEWEDAKRLFQAFKKSKRSLENAINLLLEN</sequence>
<evidence type="ECO:0008006" key="7">
    <source>
        <dbReference type="Google" id="ProtNLM"/>
    </source>
</evidence>
<proteinExistence type="predicted"/>
<gene>
    <name evidence="1" type="ORF">Ccl03g_13570</name>
    <name evidence="3" type="ORF">FOC47_09480</name>
    <name evidence="2" type="ORF">G5B26_14215</name>
</gene>
<protein>
    <recommendedName>
        <fullName evidence="7">CYTH domain-containing protein</fullName>
    </recommendedName>
</protein>
<name>A0A1I2Q533_9FIRM</name>
<dbReference type="SUPFAM" id="SSF55154">
    <property type="entry name" value="CYTH-like phosphatases"/>
    <property type="match status" value="1"/>
</dbReference>
<dbReference type="Proteomes" id="UP000501069">
    <property type="component" value="Chromosome"/>
</dbReference>
<dbReference type="Proteomes" id="UP000719916">
    <property type="component" value="Unassembled WGS sequence"/>
</dbReference>
<evidence type="ECO:0000313" key="1">
    <source>
        <dbReference type="EMBL" id="GEA35644.1"/>
    </source>
</evidence>
<evidence type="ECO:0000313" key="3">
    <source>
        <dbReference type="EMBL" id="QIX90767.1"/>
    </source>
</evidence>
<dbReference type="EMBL" id="CP050964">
    <property type="protein sequence ID" value="QIX90767.1"/>
    <property type="molecule type" value="Genomic_DNA"/>
</dbReference>
<dbReference type="GeneID" id="57961390"/>
<reference evidence="3 5" key="2">
    <citation type="submission" date="2019-11" db="EMBL/GenBank/DDBJ databases">
        <title>FDA dAtabase for Regulatory Grade micrObial Sequences (FDA-ARGOS): Supporting development and validation of Infectious Disease Dx tests.</title>
        <authorList>
            <person name="Turner S."/>
            <person name="Byrd R."/>
            <person name="Tallon L."/>
            <person name="Sadzewicz L."/>
            <person name="Vavikolanu K."/>
            <person name="Mehta A."/>
            <person name="Aluvathingal J."/>
            <person name="Nadendla S."/>
            <person name="Myers T."/>
            <person name="Yan Y."/>
            <person name="Sichtig H."/>
        </authorList>
    </citation>
    <scope>NUCLEOTIDE SEQUENCE [LARGE SCALE GENOMIC DNA]</scope>
    <source>
        <strain evidence="3 5">FDAARGOS_739</strain>
    </source>
</reference>
<reference evidence="2" key="4">
    <citation type="submission" date="2020-02" db="EMBL/GenBank/DDBJ databases">
        <authorList>
            <person name="Littmann E."/>
            <person name="Sorbara M."/>
        </authorList>
    </citation>
    <scope>NUCLEOTIDE SEQUENCE</scope>
    <source>
        <strain evidence="2">MSK.2.26</strain>
    </source>
</reference>
<reference evidence="2 6" key="3">
    <citation type="journal article" date="2020" name="Cell Host Microbe">
        <title>Functional and Genomic Variation between Human-Derived Isolates of Lachnospiraceae Reveals Inter- and Intra-Species Diversity.</title>
        <authorList>
            <person name="Sorbara M.T."/>
            <person name="Littmann E.R."/>
            <person name="Fontana E."/>
            <person name="Moody T.U."/>
            <person name="Kohout C.E."/>
            <person name="Gjonbalaj M."/>
            <person name="Eaton V."/>
            <person name="Seok R."/>
            <person name="Leiner I.M."/>
            <person name="Pamer E.G."/>
        </authorList>
    </citation>
    <scope>NUCLEOTIDE SEQUENCE [LARGE SCALE GENOMIC DNA]</scope>
    <source>
        <strain evidence="2 6">MSK.2.26</strain>
    </source>
</reference>
<dbReference type="Proteomes" id="UP000315200">
    <property type="component" value="Unassembled WGS sequence"/>
</dbReference>
<dbReference type="AlphaFoldDB" id="A0A1I2Q533"/>
<dbReference type="InterPro" id="IPR033469">
    <property type="entry name" value="CYTH-like_dom_sf"/>
</dbReference>
<dbReference type="EMBL" id="JAAISW010000022">
    <property type="protein sequence ID" value="NSJ44712.1"/>
    <property type="molecule type" value="Genomic_DNA"/>
</dbReference>
<organism evidence="1 4">
    <name type="scientific">Enterocloster clostridioformis</name>
    <dbReference type="NCBI Taxonomy" id="1531"/>
    <lineage>
        <taxon>Bacteria</taxon>
        <taxon>Bacillati</taxon>
        <taxon>Bacillota</taxon>
        <taxon>Clostridia</taxon>
        <taxon>Lachnospirales</taxon>
        <taxon>Lachnospiraceae</taxon>
        <taxon>Enterocloster</taxon>
    </lineage>
</organism>
<evidence type="ECO:0000313" key="6">
    <source>
        <dbReference type="Proteomes" id="UP000719916"/>
    </source>
</evidence>
<evidence type="ECO:0000313" key="5">
    <source>
        <dbReference type="Proteomes" id="UP000501069"/>
    </source>
</evidence>
<evidence type="ECO:0000313" key="2">
    <source>
        <dbReference type="EMBL" id="NSJ44712.1"/>
    </source>
</evidence>
<dbReference type="RefSeq" id="WP_002588367.1">
    <property type="nucleotide sequence ID" value="NZ_AP031445.1"/>
</dbReference>
<dbReference type="EMBL" id="BJLB01000001">
    <property type="protein sequence ID" value="GEA35644.1"/>
    <property type="molecule type" value="Genomic_DNA"/>
</dbReference>
<evidence type="ECO:0000313" key="4">
    <source>
        <dbReference type="Proteomes" id="UP000315200"/>
    </source>
</evidence>
<dbReference type="Gene3D" id="2.40.320.10">
    <property type="entry name" value="Hypothetical Protein Pfu-838710-001"/>
    <property type="match status" value="1"/>
</dbReference>
<reference evidence="1 4" key="1">
    <citation type="submission" date="2019-06" db="EMBL/GenBank/DDBJ databases">
        <title>Draft genome sequence of [Clostridium] clostridioforme NBRC 113352.</title>
        <authorList>
            <person name="Miura T."/>
            <person name="Furukawa M."/>
            <person name="Shimamura M."/>
            <person name="Ohyama Y."/>
            <person name="Yamazoe A."/>
            <person name="Kawasaki H."/>
        </authorList>
    </citation>
    <scope>NUCLEOTIDE SEQUENCE [LARGE SCALE GENOMIC DNA]</scope>
    <source>
        <strain evidence="1 4">NBRC 113352</strain>
    </source>
</reference>